<dbReference type="PANTHER" id="PTHR46825">
    <property type="entry name" value="D-ALANYL-D-ALANINE-CARBOXYPEPTIDASE/ENDOPEPTIDASE AMPH"/>
    <property type="match status" value="1"/>
</dbReference>
<dbReference type="Pfam" id="PF17660">
    <property type="entry name" value="BTRD1"/>
    <property type="match status" value="2"/>
</dbReference>
<dbReference type="Proteomes" id="UP000271162">
    <property type="component" value="Unassembled WGS sequence"/>
</dbReference>
<dbReference type="WBParaSite" id="NBR_0000764701-mRNA-1">
    <property type="protein sequence ID" value="NBR_0000764701-mRNA-1"/>
    <property type="gene ID" value="NBR_0000764701"/>
</dbReference>
<dbReference type="InterPro" id="IPR001466">
    <property type="entry name" value="Beta-lactam-related"/>
</dbReference>
<sequence length="659" mass="74878">MLLFVHDSQSLTDNWLWYDTSAVQPRSPDAGQLQIVHPPPPNEQDWVLTCGNESLVDNVLSISLKFGGRLVSMGFFTQQRQVNYYAIMHKYTGPVFIKPNPMTYDELMLAITENKQRELVITQICGQEEKPGKITFTTYWERIPGASFEVWFPGTSEAAAQRTKFERDNLRLAHLCGYSEGGRGRYVGIWQKRRPNPVQYEAHYGLTLESCMLRNKLLNSKGYIATSFSVFNNGKQVLCTGIWEQQSGQKSFITVGGDLKKMYSNFQSNPTYLPRQISHYIDNFGSVMYVVLWSNFHSNRNPDVPPVWSDREIPVRFLQGSPELLSESQLDFLIQRVEHFMRDLNIPGLSIAIAKREQLKFAAGFGYADLRTKETVTPNHQFRVGSVSKPITACAIMLLVDQGKIKLEDKLFGPGALFEFKFGKEASRQKYVMDVTVRHLLEHSAGGWDNLRSDAAWIQPQLSTEELIRYVLEKVPLEHVPGKKWIYSNFGYQVLGYLIEHVTKMDYESFVKTSIFAPAGVHDINVARPSISERAPREVLYYMSGNSLGFDPYEMLPPNRIGPWGGWIASPIQLLLFLSRIDGFPYRRDLLSQQSITAYSTPSEPSNSTYGLGWSLNIMGFNGWQHDGRMPGSAAMLVRLDNGLELAITVNKASRRIAR</sequence>
<evidence type="ECO:0000313" key="2">
    <source>
        <dbReference type="EMBL" id="VDL71237.1"/>
    </source>
</evidence>
<dbReference type="AlphaFoldDB" id="A0A0N4XXE3"/>
<dbReference type="EMBL" id="UYSL01019911">
    <property type="protein sequence ID" value="VDL71237.1"/>
    <property type="molecule type" value="Genomic_DNA"/>
</dbReference>
<reference evidence="4" key="1">
    <citation type="submission" date="2017-02" db="UniProtKB">
        <authorList>
            <consortium name="WormBaseParasite"/>
        </authorList>
    </citation>
    <scope>IDENTIFICATION</scope>
</reference>
<proteinExistence type="predicted"/>
<accession>A0A0N4XXE3</accession>
<evidence type="ECO:0000313" key="3">
    <source>
        <dbReference type="Proteomes" id="UP000271162"/>
    </source>
</evidence>
<keyword evidence="3" id="KW-1185">Reference proteome</keyword>
<protein>
    <submittedName>
        <fullName evidence="4">Beta-lactamase domain-containing protein</fullName>
    </submittedName>
</protein>
<dbReference type="SUPFAM" id="SSF56601">
    <property type="entry name" value="beta-lactamase/transpeptidase-like"/>
    <property type="match status" value="1"/>
</dbReference>
<name>A0A0N4XXE3_NIPBR</name>
<dbReference type="STRING" id="27835.A0A0N4XXE3"/>
<dbReference type="Pfam" id="PF00144">
    <property type="entry name" value="Beta-lactamase"/>
    <property type="match status" value="1"/>
</dbReference>
<evidence type="ECO:0000313" key="4">
    <source>
        <dbReference type="WBParaSite" id="NBR_0000764701-mRNA-1"/>
    </source>
</evidence>
<feature type="domain" description="Beta-lactamase-related" evidence="1">
    <location>
        <begin position="335"/>
        <end position="654"/>
    </location>
</feature>
<evidence type="ECO:0000259" key="1">
    <source>
        <dbReference type="Pfam" id="PF00144"/>
    </source>
</evidence>
<dbReference type="Gene3D" id="3.40.710.10">
    <property type="entry name" value="DD-peptidase/beta-lactamase superfamily"/>
    <property type="match status" value="1"/>
</dbReference>
<gene>
    <name evidence="2" type="ORF">NBR_LOCUS7648</name>
</gene>
<organism evidence="4">
    <name type="scientific">Nippostrongylus brasiliensis</name>
    <name type="common">Rat hookworm</name>
    <dbReference type="NCBI Taxonomy" id="27835"/>
    <lineage>
        <taxon>Eukaryota</taxon>
        <taxon>Metazoa</taxon>
        <taxon>Ecdysozoa</taxon>
        <taxon>Nematoda</taxon>
        <taxon>Chromadorea</taxon>
        <taxon>Rhabditida</taxon>
        <taxon>Rhabditina</taxon>
        <taxon>Rhabditomorpha</taxon>
        <taxon>Strongyloidea</taxon>
        <taxon>Heligmosomidae</taxon>
        <taxon>Nippostrongylus</taxon>
    </lineage>
</organism>
<dbReference type="PANTHER" id="PTHR46825:SF13">
    <property type="entry name" value="BETA-LACTAMASE-RELATED DOMAIN-CONTAINING PROTEIN"/>
    <property type="match status" value="1"/>
</dbReference>
<dbReference type="InterPro" id="IPR049511">
    <property type="entry name" value="PGH-like_rpt"/>
</dbReference>
<dbReference type="InterPro" id="IPR050491">
    <property type="entry name" value="AmpC-like"/>
</dbReference>
<dbReference type="InterPro" id="IPR012338">
    <property type="entry name" value="Beta-lactam/transpept-like"/>
</dbReference>
<dbReference type="OMA" id="PNHQFRV"/>
<reference evidence="2 3" key="2">
    <citation type="submission" date="2018-11" db="EMBL/GenBank/DDBJ databases">
        <authorList>
            <consortium name="Pathogen Informatics"/>
        </authorList>
    </citation>
    <scope>NUCLEOTIDE SEQUENCE [LARGE SCALE GENOMIC DNA]</scope>
</reference>